<comment type="similarity">
    <text evidence="1">Belongs to the SMG8 family.</text>
</comment>
<dbReference type="AlphaFoldDB" id="A0A2P6U1N8"/>
<evidence type="ECO:0000256" key="2">
    <source>
        <dbReference type="ARBA" id="ARBA00023161"/>
    </source>
</evidence>
<dbReference type="OrthoDB" id="63589at2759"/>
<reference evidence="5 6" key="1">
    <citation type="journal article" date="2018" name="Plant J.">
        <title>Genome sequences of Chlorella sorokiniana UTEX 1602 and Micractinium conductrix SAG 241.80: implications to maltose excretion by a green alga.</title>
        <authorList>
            <person name="Arriola M.B."/>
            <person name="Velmurugan N."/>
            <person name="Zhang Y."/>
            <person name="Plunkett M.H."/>
            <person name="Hondzo H."/>
            <person name="Barney B.M."/>
        </authorList>
    </citation>
    <scope>NUCLEOTIDE SEQUENCE [LARGE SCALE GENOMIC DNA]</scope>
    <source>
        <strain evidence="6">UTEX 1602</strain>
    </source>
</reference>
<feature type="compositionally biased region" description="Low complexity" evidence="4">
    <location>
        <begin position="551"/>
        <end position="572"/>
    </location>
</feature>
<dbReference type="InterPro" id="IPR019354">
    <property type="entry name" value="SMG8-like"/>
</dbReference>
<feature type="region of interest" description="Disordered" evidence="4">
    <location>
        <begin position="550"/>
        <end position="601"/>
    </location>
</feature>
<dbReference type="GO" id="GO:0000184">
    <property type="term" value="P:nuclear-transcribed mRNA catabolic process, nonsense-mediated decay"/>
    <property type="evidence" value="ECO:0007669"/>
    <property type="project" value="UniProtKB-KW"/>
</dbReference>
<protein>
    <recommendedName>
        <fullName evidence="3">Nonsense-mediated mRNA decay factor SMG8</fullName>
    </recommendedName>
</protein>
<name>A0A2P6U1N8_CHLSO</name>
<keyword evidence="6" id="KW-1185">Reference proteome</keyword>
<dbReference type="PANTHER" id="PTHR13091">
    <property type="entry name" value="AMPLIFIED IN BREAST CANCER 2-RELATED"/>
    <property type="match status" value="1"/>
</dbReference>
<dbReference type="STRING" id="3076.A0A2P6U1N8"/>
<organism evidence="5 6">
    <name type="scientific">Chlorella sorokiniana</name>
    <name type="common">Freshwater green alga</name>
    <dbReference type="NCBI Taxonomy" id="3076"/>
    <lineage>
        <taxon>Eukaryota</taxon>
        <taxon>Viridiplantae</taxon>
        <taxon>Chlorophyta</taxon>
        <taxon>core chlorophytes</taxon>
        <taxon>Trebouxiophyceae</taxon>
        <taxon>Chlorellales</taxon>
        <taxon>Chlorellaceae</taxon>
        <taxon>Chlorella clade</taxon>
        <taxon>Chlorella</taxon>
    </lineage>
</organism>
<sequence>MARGAPVFTVAVVGDTLQAVDGALQALVPCALPYGLDPALQPQGWLSGRCRVVREPASGTLWVGVAAAAEPGGGAAAADAPSHEAFKERENEAARALLAAFLTSHTVLWLASSGRGQVLPRVSDLLQRLRLLQQLKGALLPALPALLGVAPSEAGPAVPGFCIPQLFVLAQPPAAASARGSASTALAAEVAAAAPSAALPTEAARAAAERQLRLLLKRCRVLLPEDNARALCALPSAAPAVLCLPERLGSGSQEHLVADALAELALPGPAGPAVQQAQQGKPSAAAVVAAALAPQHAAVAATGGAQTWHTTLTSLAATLEAAALKAAGTPSEQPAADVAVPSEAAAAAAWQLACSDSVRQFSLASCKRAAAVASDAYRRNTPDLLPAGGHAVAAAAALRLYRSLARGPAAADGAAALRQQLDDYWRAGHQQCEAVSLLGNPCCLPVHDPQQQPHTSIADAAKPLLLLATGSGGQQQRIPEPFTVAELQQAAAAVAAESASAAARVQLWVRRLGGAAALSAALLMDGQPGWLRAGGCMFAQLPLLVAVPGKPGQQPAPTEQQEAQAPAAEEFPSLAEVKQHEQRRRRPPATAKQQRKEQELL</sequence>
<evidence type="ECO:0000256" key="1">
    <source>
        <dbReference type="ARBA" id="ARBA00006443"/>
    </source>
</evidence>
<evidence type="ECO:0000256" key="3">
    <source>
        <dbReference type="ARBA" id="ARBA00029509"/>
    </source>
</evidence>
<evidence type="ECO:0000313" key="5">
    <source>
        <dbReference type="EMBL" id="PRW60224.1"/>
    </source>
</evidence>
<evidence type="ECO:0000313" key="6">
    <source>
        <dbReference type="Proteomes" id="UP000239899"/>
    </source>
</evidence>
<dbReference type="EMBL" id="LHPG02000002">
    <property type="protein sequence ID" value="PRW60224.1"/>
    <property type="molecule type" value="Genomic_DNA"/>
</dbReference>
<gene>
    <name evidence="5" type="ORF">C2E21_1028</name>
</gene>
<accession>A0A2P6U1N8</accession>
<proteinExistence type="inferred from homology"/>
<evidence type="ECO:0000256" key="4">
    <source>
        <dbReference type="SAM" id="MobiDB-lite"/>
    </source>
</evidence>
<dbReference type="Pfam" id="PF10220">
    <property type="entry name" value="Smg8_Smg9"/>
    <property type="match status" value="1"/>
</dbReference>
<comment type="caution">
    <text evidence="5">The sequence shown here is derived from an EMBL/GenBank/DDBJ whole genome shotgun (WGS) entry which is preliminary data.</text>
</comment>
<dbReference type="Proteomes" id="UP000239899">
    <property type="component" value="Unassembled WGS sequence"/>
</dbReference>
<keyword evidence="2" id="KW-0866">Nonsense-mediated mRNA decay</keyword>
<dbReference type="PANTHER" id="PTHR13091:SF0">
    <property type="entry name" value="NONSENSE-MEDIATED MRNA DECAY FACTOR SMG8"/>
    <property type="match status" value="1"/>
</dbReference>